<evidence type="ECO:0000256" key="1">
    <source>
        <dbReference type="SAM" id="MobiDB-lite"/>
    </source>
</evidence>
<sequence>MNGAHSHSSTGSYCQQVEGLEVNPALFVAVLVCADIWIIWMGGTGSGHRSPPTSLKSNNRLQAERLQVHEVLQPASDNKQPAETDMKGKD</sequence>
<protein>
    <submittedName>
        <fullName evidence="3">Uncharacterized protein</fullName>
    </submittedName>
</protein>
<feature type="region of interest" description="Disordered" evidence="1">
    <location>
        <begin position="68"/>
        <end position="90"/>
    </location>
</feature>
<keyword evidence="2" id="KW-0472">Membrane</keyword>
<dbReference type="Proteomes" id="UP001314229">
    <property type="component" value="Unassembled WGS sequence"/>
</dbReference>
<organism evidence="3 4">
    <name type="scientific">Scomber scombrus</name>
    <name type="common">Atlantic mackerel</name>
    <name type="synonym">Scomber vernalis</name>
    <dbReference type="NCBI Taxonomy" id="13677"/>
    <lineage>
        <taxon>Eukaryota</taxon>
        <taxon>Metazoa</taxon>
        <taxon>Chordata</taxon>
        <taxon>Craniata</taxon>
        <taxon>Vertebrata</taxon>
        <taxon>Euteleostomi</taxon>
        <taxon>Actinopterygii</taxon>
        <taxon>Neopterygii</taxon>
        <taxon>Teleostei</taxon>
        <taxon>Neoteleostei</taxon>
        <taxon>Acanthomorphata</taxon>
        <taxon>Pelagiaria</taxon>
        <taxon>Scombriformes</taxon>
        <taxon>Scombridae</taxon>
        <taxon>Scomber</taxon>
    </lineage>
</organism>
<keyword evidence="2" id="KW-1133">Transmembrane helix</keyword>
<evidence type="ECO:0000313" key="4">
    <source>
        <dbReference type="Proteomes" id="UP001314229"/>
    </source>
</evidence>
<accession>A0AAV1Q0V7</accession>
<keyword evidence="4" id="KW-1185">Reference proteome</keyword>
<feature type="compositionally biased region" description="Basic and acidic residues" evidence="1">
    <location>
        <begin position="80"/>
        <end position="90"/>
    </location>
</feature>
<evidence type="ECO:0000256" key="2">
    <source>
        <dbReference type="SAM" id="Phobius"/>
    </source>
</evidence>
<proteinExistence type="predicted"/>
<name>A0AAV1Q0V7_SCOSC</name>
<comment type="caution">
    <text evidence="3">The sequence shown here is derived from an EMBL/GenBank/DDBJ whole genome shotgun (WGS) entry which is preliminary data.</text>
</comment>
<dbReference type="EMBL" id="CAWUFR010000448">
    <property type="protein sequence ID" value="CAK6978027.1"/>
    <property type="molecule type" value="Genomic_DNA"/>
</dbReference>
<feature type="transmembrane region" description="Helical" evidence="2">
    <location>
        <begin position="25"/>
        <end position="43"/>
    </location>
</feature>
<evidence type="ECO:0000313" key="3">
    <source>
        <dbReference type="EMBL" id="CAK6978027.1"/>
    </source>
</evidence>
<keyword evidence="2" id="KW-0812">Transmembrane</keyword>
<reference evidence="3 4" key="1">
    <citation type="submission" date="2024-01" db="EMBL/GenBank/DDBJ databases">
        <authorList>
            <person name="Alioto T."/>
            <person name="Alioto T."/>
            <person name="Gomez Garrido J."/>
        </authorList>
    </citation>
    <scope>NUCLEOTIDE SEQUENCE [LARGE SCALE GENOMIC DNA]</scope>
</reference>
<dbReference type="AlphaFoldDB" id="A0AAV1Q0V7"/>
<gene>
    <name evidence="3" type="ORF">FSCOSCO3_A011356</name>
</gene>